<feature type="signal peptide" evidence="2">
    <location>
        <begin position="1"/>
        <end position="19"/>
    </location>
</feature>
<keyword evidence="2" id="KW-0732">Signal</keyword>
<evidence type="ECO:0000313" key="4">
    <source>
        <dbReference type="Proteomes" id="UP000663877"/>
    </source>
</evidence>
<gene>
    <name evidence="3" type="ORF">BJG266_LOCUS11580</name>
</gene>
<dbReference type="Proteomes" id="UP000663877">
    <property type="component" value="Unassembled WGS sequence"/>
</dbReference>
<evidence type="ECO:0000256" key="2">
    <source>
        <dbReference type="SAM" id="SignalP"/>
    </source>
</evidence>
<dbReference type="AlphaFoldDB" id="A0A814B0A2"/>
<name>A0A814B0A2_9BILA</name>
<evidence type="ECO:0000256" key="1">
    <source>
        <dbReference type="SAM" id="MobiDB-lite"/>
    </source>
</evidence>
<feature type="non-terminal residue" evidence="3">
    <location>
        <position position="68"/>
    </location>
</feature>
<reference evidence="3" key="1">
    <citation type="submission" date="2021-02" db="EMBL/GenBank/DDBJ databases">
        <authorList>
            <person name="Nowell W R."/>
        </authorList>
    </citation>
    <scope>NUCLEOTIDE SEQUENCE</scope>
</reference>
<evidence type="ECO:0008006" key="5">
    <source>
        <dbReference type="Google" id="ProtNLM"/>
    </source>
</evidence>
<evidence type="ECO:0000313" key="3">
    <source>
        <dbReference type="EMBL" id="CAF0921986.1"/>
    </source>
</evidence>
<dbReference type="EMBL" id="CAJNOI010000043">
    <property type="protein sequence ID" value="CAF0921986.1"/>
    <property type="molecule type" value="Genomic_DNA"/>
</dbReference>
<accession>A0A814B0A2</accession>
<proteinExistence type="predicted"/>
<organism evidence="3 4">
    <name type="scientific">Adineta steineri</name>
    <dbReference type="NCBI Taxonomy" id="433720"/>
    <lineage>
        <taxon>Eukaryota</taxon>
        <taxon>Metazoa</taxon>
        <taxon>Spiralia</taxon>
        <taxon>Gnathifera</taxon>
        <taxon>Rotifera</taxon>
        <taxon>Eurotatoria</taxon>
        <taxon>Bdelloidea</taxon>
        <taxon>Adinetida</taxon>
        <taxon>Adinetidae</taxon>
        <taxon>Adineta</taxon>
    </lineage>
</organism>
<comment type="caution">
    <text evidence="3">The sequence shown here is derived from an EMBL/GenBank/DDBJ whole genome shotgun (WGS) entry which is preliminary data.</text>
</comment>
<protein>
    <recommendedName>
        <fullName evidence="5">Secreted protein</fullName>
    </recommendedName>
</protein>
<feature type="chain" id="PRO_5032990399" description="Secreted protein" evidence="2">
    <location>
        <begin position="20"/>
        <end position="68"/>
    </location>
</feature>
<sequence>MIVSIILILFLQFIYSTAATANDIANIRYSSLISAQCKARCLYEYRNHHHQQRSVPATFNNEKSKRVL</sequence>
<feature type="region of interest" description="Disordered" evidence="1">
    <location>
        <begin position="49"/>
        <end position="68"/>
    </location>
</feature>